<keyword evidence="10" id="KW-1185">Reference proteome</keyword>
<reference evidence="9" key="1">
    <citation type="journal article" date="2014" name="Int. J. Syst. Evol. Microbiol.">
        <title>Complete genome sequence of Corynebacterium casei LMG S-19264T (=DSM 44701T), isolated from a smear-ripened cheese.</title>
        <authorList>
            <consortium name="US DOE Joint Genome Institute (JGI-PGF)"/>
            <person name="Walter F."/>
            <person name="Albersmeier A."/>
            <person name="Kalinowski J."/>
            <person name="Ruckert C."/>
        </authorList>
    </citation>
    <scope>NUCLEOTIDE SEQUENCE</scope>
    <source>
        <strain evidence="9">KCTC 12988</strain>
    </source>
</reference>
<dbReference type="PANTHER" id="PTHR43311">
    <property type="entry name" value="GLUTAMATE--TRNA LIGASE"/>
    <property type="match status" value="1"/>
</dbReference>
<dbReference type="GO" id="GO:0004818">
    <property type="term" value="F:glutamate-tRNA ligase activity"/>
    <property type="evidence" value="ECO:0007669"/>
    <property type="project" value="TreeGrafter"/>
</dbReference>
<dbReference type="GO" id="GO:0006424">
    <property type="term" value="P:glutamyl-tRNA aminoacylation"/>
    <property type="evidence" value="ECO:0007669"/>
    <property type="project" value="TreeGrafter"/>
</dbReference>
<keyword evidence="5 7" id="KW-0067">ATP-binding</keyword>
<dbReference type="PRINTS" id="PR00987">
    <property type="entry name" value="TRNASYNTHGLU"/>
</dbReference>
<dbReference type="InterPro" id="IPR020058">
    <property type="entry name" value="Glu/Gln-tRNA-synth_Ib_cat-dom"/>
</dbReference>
<evidence type="ECO:0000256" key="4">
    <source>
        <dbReference type="ARBA" id="ARBA00022833"/>
    </source>
</evidence>
<comment type="caution">
    <text evidence="9">The sequence shown here is derived from an EMBL/GenBank/DDBJ whole genome shotgun (WGS) entry which is preliminary data.</text>
</comment>
<dbReference type="EMBL" id="BMXI01000002">
    <property type="protein sequence ID" value="GHC44615.1"/>
    <property type="molecule type" value="Genomic_DNA"/>
</dbReference>
<evidence type="ECO:0000256" key="3">
    <source>
        <dbReference type="ARBA" id="ARBA00022741"/>
    </source>
</evidence>
<protein>
    <submittedName>
        <fullName evidence="9">tRNA glutamyl-Q(34) synthetase GluQRS</fullName>
    </submittedName>
</protein>
<dbReference type="Gene3D" id="3.40.50.620">
    <property type="entry name" value="HUPs"/>
    <property type="match status" value="1"/>
</dbReference>
<dbReference type="GO" id="GO:0005524">
    <property type="term" value="F:ATP binding"/>
    <property type="evidence" value="ECO:0007669"/>
    <property type="project" value="UniProtKB-KW"/>
</dbReference>
<keyword evidence="4" id="KW-0862">Zinc</keyword>
<accession>A0A918TEW2</accession>
<dbReference type="Pfam" id="PF00749">
    <property type="entry name" value="tRNA-synt_1c"/>
    <property type="match status" value="1"/>
</dbReference>
<keyword evidence="7" id="KW-0648">Protein biosynthesis</keyword>
<dbReference type="AlphaFoldDB" id="A0A918TEW2"/>
<dbReference type="InterPro" id="IPR014729">
    <property type="entry name" value="Rossmann-like_a/b/a_fold"/>
</dbReference>
<proteinExistence type="inferred from homology"/>
<dbReference type="InterPro" id="IPR049940">
    <property type="entry name" value="GluQ/Sye"/>
</dbReference>
<keyword evidence="2" id="KW-0479">Metal-binding</keyword>
<evidence type="ECO:0000313" key="9">
    <source>
        <dbReference type="EMBL" id="GHC44615.1"/>
    </source>
</evidence>
<dbReference type="InterPro" id="IPR001412">
    <property type="entry name" value="aa-tRNA-synth_I_CS"/>
</dbReference>
<keyword evidence="3 7" id="KW-0547">Nucleotide-binding</keyword>
<gene>
    <name evidence="9" type="ORF">GCM10007100_07350</name>
</gene>
<organism evidence="9 10">
    <name type="scientific">Roseibacillus persicicus</name>
    <dbReference type="NCBI Taxonomy" id="454148"/>
    <lineage>
        <taxon>Bacteria</taxon>
        <taxon>Pseudomonadati</taxon>
        <taxon>Verrucomicrobiota</taxon>
        <taxon>Verrucomicrobiia</taxon>
        <taxon>Verrucomicrobiales</taxon>
        <taxon>Verrucomicrobiaceae</taxon>
        <taxon>Roseibacillus</taxon>
    </lineage>
</organism>
<evidence type="ECO:0000256" key="1">
    <source>
        <dbReference type="ARBA" id="ARBA00022598"/>
    </source>
</evidence>
<dbReference type="SUPFAM" id="SSF52374">
    <property type="entry name" value="Nucleotidylyl transferase"/>
    <property type="match status" value="1"/>
</dbReference>
<dbReference type="InterPro" id="IPR000924">
    <property type="entry name" value="Glu/Gln-tRNA-synth"/>
</dbReference>
<feature type="domain" description="Glutamyl/glutaminyl-tRNA synthetase class Ib catalytic" evidence="8">
    <location>
        <begin position="47"/>
        <end position="313"/>
    </location>
</feature>
<evidence type="ECO:0000256" key="6">
    <source>
        <dbReference type="ARBA" id="ARBA00023146"/>
    </source>
</evidence>
<sequence>MGAFMISNRTCPFEERVGKAYIFINRLGAGFAIAWVVEDGLPIEKSMTTRFAPSPTGRLHLGHAYSAWLAWERAQAQDGRFLLRFEDIDHTRVREEYYGGIEEDLRWLGISWEGKPLRQLDRFEDYREALEKLNRLGVLYPCFCTRKDLAISAPQRGDGTALYAGTCREMPVAEREKRFAEKTSCAWRLDMGRAFGLVGEQTFWDERKGLVRVVPDLLGDPVLARKDIATSYHLAVVVDDAAQGITEVIRGEDLLESTHVHRVLQGLLDLPEPHYFHHRLVVDEAGQRLAKRHDSLAIATLRDRGVSPAAVLARARAELETNLGDSAC</sequence>
<evidence type="ECO:0000259" key="8">
    <source>
        <dbReference type="Pfam" id="PF00749"/>
    </source>
</evidence>
<keyword evidence="6 7" id="KW-0030">Aminoacyl-tRNA synthetase</keyword>
<dbReference type="GO" id="GO:0005829">
    <property type="term" value="C:cytosol"/>
    <property type="evidence" value="ECO:0007669"/>
    <property type="project" value="TreeGrafter"/>
</dbReference>
<evidence type="ECO:0000256" key="2">
    <source>
        <dbReference type="ARBA" id="ARBA00022723"/>
    </source>
</evidence>
<evidence type="ECO:0000313" key="10">
    <source>
        <dbReference type="Proteomes" id="UP000644507"/>
    </source>
</evidence>
<name>A0A918TEW2_9BACT</name>
<reference evidence="9" key="2">
    <citation type="submission" date="2020-09" db="EMBL/GenBank/DDBJ databases">
        <authorList>
            <person name="Sun Q."/>
            <person name="Kim S."/>
        </authorList>
    </citation>
    <scope>NUCLEOTIDE SEQUENCE</scope>
    <source>
        <strain evidence="9">KCTC 12988</strain>
    </source>
</reference>
<dbReference type="NCBIfam" id="NF004315">
    <property type="entry name" value="PRK05710.1-4"/>
    <property type="match status" value="1"/>
</dbReference>
<dbReference type="Proteomes" id="UP000644507">
    <property type="component" value="Unassembled WGS sequence"/>
</dbReference>
<evidence type="ECO:0000256" key="7">
    <source>
        <dbReference type="RuleBase" id="RU363037"/>
    </source>
</evidence>
<keyword evidence="1 7" id="KW-0436">Ligase</keyword>
<dbReference type="PANTHER" id="PTHR43311:SF1">
    <property type="entry name" value="GLUTAMYL-Q TRNA(ASP) SYNTHETASE"/>
    <property type="match status" value="1"/>
</dbReference>
<evidence type="ECO:0000256" key="5">
    <source>
        <dbReference type="ARBA" id="ARBA00022840"/>
    </source>
</evidence>
<dbReference type="PROSITE" id="PS00178">
    <property type="entry name" value="AA_TRNA_LIGASE_I"/>
    <property type="match status" value="1"/>
</dbReference>
<comment type="similarity">
    <text evidence="7">Belongs to the class-I aminoacyl-tRNA synthetase family.</text>
</comment>